<dbReference type="EMBL" id="JAVHJM010000009">
    <property type="protein sequence ID" value="KAK6506209.1"/>
    <property type="molecule type" value="Genomic_DNA"/>
</dbReference>
<evidence type="ECO:0000256" key="1">
    <source>
        <dbReference type="SAM" id="MobiDB-lite"/>
    </source>
</evidence>
<evidence type="ECO:0000313" key="3">
    <source>
        <dbReference type="Proteomes" id="UP001307849"/>
    </source>
</evidence>
<feature type="region of interest" description="Disordered" evidence="1">
    <location>
        <begin position="59"/>
        <end position="81"/>
    </location>
</feature>
<keyword evidence="3" id="KW-1185">Reference proteome</keyword>
<dbReference type="AlphaFoldDB" id="A0AAN8RVB3"/>
<reference evidence="2 3" key="1">
    <citation type="submission" date="2019-10" db="EMBL/GenBank/DDBJ databases">
        <authorList>
            <person name="Palmer J.M."/>
        </authorList>
    </citation>
    <scope>NUCLEOTIDE SEQUENCE [LARGE SCALE GENOMIC DNA]</scope>
    <source>
        <strain evidence="2 3">TWF506</strain>
    </source>
</reference>
<comment type="caution">
    <text evidence="2">The sequence shown here is derived from an EMBL/GenBank/DDBJ whole genome shotgun (WGS) entry which is preliminary data.</text>
</comment>
<name>A0AAN8RVB3_9PEZI</name>
<proteinExistence type="predicted"/>
<protein>
    <submittedName>
        <fullName evidence="2">Uncharacterized protein</fullName>
    </submittedName>
</protein>
<organism evidence="2 3">
    <name type="scientific">Arthrobotrys conoides</name>
    <dbReference type="NCBI Taxonomy" id="74498"/>
    <lineage>
        <taxon>Eukaryota</taxon>
        <taxon>Fungi</taxon>
        <taxon>Dikarya</taxon>
        <taxon>Ascomycota</taxon>
        <taxon>Pezizomycotina</taxon>
        <taxon>Orbiliomycetes</taxon>
        <taxon>Orbiliales</taxon>
        <taxon>Orbiliaceae</taxon>
        <taxon>Arthrobotrys</taxon>
    </lineage>
</organism>
<accession>A0AAN8RVB3</accession>
<feature type="compositionally biased region" description="Polar residues" evidence="1">
    <location>
        <begin position="59"/>
        <end position="71"/>
    </location>
</feature>
<gene>
    <name evidence="2" type="ORF">TWF506_011128</name>
</gene>
<sequence>MLLLFESSNCSGGGDGDVGYVWIGMSGVGGCGWRDSGQCGFASNQPTMHTETTYLTGRTVQGQESNRSKTGNAVPVVRSESDRETSICNSYAISI</sequence>
<dbReference type="Proteomes" id="UP001307849">
    <property type="component" value="Unassembled WGS sequence"/>
</dbReference>
<evidence type="ECO:0000313" key="2">
    <source>
        <dbReference type="EMBL" id="KAK6506209.1"/>
    </source>
</evidence>